<dbReference type="EMBL" id="QLST01000006">
    <property type="protein sequence ID" value="RBA28687.1"/>
    <property type="molecule type" value="Genomic_DNA"/>
</dbReference>
<organism evidence="3 4">
    <name type="scientific">Flavobacterium tibetense</name>
    <dbReference type="NCBI Taxonomy" id="2233533"/>
    <lineage>
        <taxon>Bacteria</taxon>
        <taxon>Pseudomonadati</taxon>
        <taxon>Bacteroidota</taxon>
        <taxon>Flavobacteriia</taxon>
        <taxon>Flavobacteriales</taxon>
        <taxon>Flavobacteriaceae</taxon>
        <taxon>Flavobacterium</taxon>
    </lineage>
</organism>
<dbReference type="GO" id="GO:0009279">
    <property type="term" value="C:cell outer membrane"/>
    <property type="evidence" value="ECO:0007669"/>
    <property type="project" value="TreeGrafter"/>
</dbReference>
<protein>
    <submittedName>
        <fullName evidence="3">LPS-assembly protein LptD</fullName>
    </submittedName>
</protein>
<dbReference type="OrthoDB" id="9802320at2"/>
<dbReference type="InterPro" id="IPR045659">
    <property type="entry name" value="LptD_2"/>
</dbReference>
<dbReference type="PANTHER" id="PTHR30189:SF1">
    <property type="entry name" value="LPS-ASSEMBLY PROTEIN LPTD"/>
    <property type="match status" value="1"/>
</dbReference>
<feature type="domain" description="LPS-assembly protein LptD central" evidence="2">
    <location>
        <begin position="241"/>
        <end position="710"/>
    </location>
</feature>
<dbReference type="InterPro" id="IPR050218">
    <property type="entry name" value="LptD"/>
</dbReference>
<evidence type="ECO:0000259" key="2">
    <source>
        <dbReference type="Pfam" id="PF19838"/>
    </source>
</evidence>
<reference evidence="3 4" key="1">
    <citation type="submission" date="2018-06" db="EMBL/GenBank/DDBJ databases">
        <title>Flavobacterium tibetense sp. nov., isolated from a wetland YonghuCo on Tibetan Plateau.</title>
        <authorList>
            <person name="Xing P."/>
            <person name="Phurbu D."/>
            <person name="Lu H."/>
        </authorList>
    </citation>
    <scope>NUCLEOTIDE SEQUENCE [LARGE SCALE GENOMIC DNA]</scope>
    <source>
        <strain evidence="3 4">YH5</strain>
    </source>
</reference>
<dbReference type="PANTHER" id="PTHR30189">
    <property type="entry name" value="LPS-ASSEMBLY PROTEIN"/>
    <property type="match status" value="1"/>
</dbReference>
<dbReference type="AlphaFoldDB" id="A0A365P2C8"/>
<evidence type="ECO:0000256" key="1">
    <source>
        <dbReference type="SAM" id="MobiDB-lite"/>
    </source>
</evidence>
<dbReference type="GO" id="GO:1990351">
    <property type="term" value="C:transporter complex"/>
    <property type="evidence" value="ECO:0007669"/>
    <property type="project" value="TreeGrafter"/>
</dbReference>
<evidence type="ECO:0000313" key="3">
    <source>
        <dbReference type="EMBL" id="RBA28687.1"/>
    </source>
</evidence>
<name>A0A365P2C8_9FLAO</name>
<keyword evidence="4" id="KW-1185">Reference proteome</keyword>
<proteinExistence type="predicted"/>
<feature type="region of interest" description="Disordered" evidence="1">
    <location>
        <begin position="747"/>
        <end position="768"/>
    </location>
</feature>
<feature type="compositionally biased region" description="Polar residues" evidence="1">
    <location>
        <begin position="754"/>
        <end position="764"/>
    </location>
</feature>
<evidence type="ECO:0000313" key="4">
    <source>
        <dbReference type="Proteomes" id="UP000253319"/>
    </source>
</evidence>
<gene>
    <name evidence="3" type="ORF">DPN68_06120</name>
</gene>
<sequence>MTLQKVSQIFTKILLIGLRTKLFHIVLLAFFLTIGNQVVFGQEIKASDSLKLNKKNTIDSPKIETKSDSILSVKDSIAIIAKKDSIKKKPLLEGIVNRKAKDYEKIDQKKKQVTLYNQAELYYTDIELKAGIIVFDYDKDEVYAGRIKDSLGNYTQYPIFKQGSNVVEPDSIRFNFKTKKALIWNSRTKQGEMNIKAEISKRENDSVYFMKNARITTSKNIDDPEYYFLVRKIKFVPKKKVVAGLTNLYIADVPTPVGLPFAYFPMSEESISGFIMPTPGQSNRQGYFLQNGGYYFALSDNYDLAVIGDYFTNGSYALRGESSYAKRYKFNGRVNLRYENNIQSEKGFPDYAVSKQYNIQWSHNQDPKASADSRFAASVNLGSSQYFRQSLNLANIGASLNNNLSSSVSYSKTFKSVPQVNLSLSATHNQNTNTEQINMTLPTLQASVDRIFPFASDDAPKKGFIKNINFQYNLRGENRISTADSLFFKPQMFRDAKTGFQHSIPLSTNFKVFKHFSVTTSANYEEVWTLNTIDKKFNSLENRVITEDLKGFDAYRTYNFNTSIGTTIYGTFDFGEDKKIQAIRHVMRPSLSYSYLPSFDQYYDTYAIDATGNNYADFTRFEGSIFGVPSNNFASNLGFNLSNTFEAKVRDEKSKKDEPKKIMLLNNFNISTNYNLAADSLKLAPFRLSGGTMLFNQKMNINFGTTLDPYAIDNAGRRIEKFNIDNNGSLLRMTSANMTINYSFSSNDLKEGNKTGQTSDQTALNGGRDDGLFGTAVDLSDSRQSLFNKKEGDEEKESNNEWYNTDLPWDFQLAYSVTYNNSNRQNEISSQSVMVNGNVELAPRWKVGLSSGYDFKQNGVTFTQFRFERDLESWRMSFNWVPYGPNAYWGFFIGITSSVLSDIKWEKRNVPDRVFR</sequence>
<accession>A0A365P2C8</accession>
<dbReference type="Pfam" id="PF19838">
    <property type="entry name" value="LptD_2"/>
    <property type="match status" value="1"/>
</dbReference>
<comment type="caution">
    <text evidence="3">The sequence shown here is derived from an EMBL/GenBank/DDBJ whole genome shotgun (WGS) entry which is preliminary data.</text>
</comment>
<dbReference type="Proteomes" id="UP000253319">
    <property type="component" value="Unassembled WGS sequence"/>
</dbReference>